<protein>
    <submittedName>
        <fullName evidence="1">Uncharacterized protein</fullName>
    </submittedName>
</protein>
<sequence length="109" mass="12187">KYVAAPSNEESCLDLQKERRDLDSQRLLETPTRVKIVSASFQDAVTPEELIRKNVQARTSLEIKMLLKESINAEPVRALCDHLDLKLPGALLFKKGEVIKVLGEDDSGL</sequence>
<gene>
    <name evidence="1" type="ORF">OTU49_001875</name>
</gene>
<keyword evidence="2" id="KW-1185">Reference proteome</keyword>
<accession>A0AAW0XR56</accession>
<organism evidence="1 2">
    <name type="scientific">Cherax quadricarinatus</name>
    <name type="common">Australian red claw crayfish</name>
    <dbReference type="NCBI Taxonomy" id="27406"/>
    <lineage>
        <taxon>Eukaryota</taxon>
        <taxon>Metazoa</taxon>
        <taxon>Ecdysozoa</taxon>
        <taxon>Arthropoda</taxon>
        <taxon>Crustacea</taxon>
        <taxon>Multicrustacea</taxon>
        <taxon>Malacostraca</taxon>
        <taxon>Eumalacostraca</taxon>
        <taxon>Eucarida</taxon>
        <taxon>Decapoda</taxon>
        <taxon>Pleocyemata</taxon>
        <taxon>Astacidea</taxon>
        <taxon>Parastacoidea</taxon>
        <taxon>Parastacidae</taxon>
        <taxon>Cherax</taxon>
    </lineage>
</organism>
<proteinExistence type="predicted"/>
<dbReference type="Proteomes" id="UP001445076">
    <property type="component" value="Unassembled WGS sequence"/>
</dbReference>
<name>A0AAW0XR56_CHEQU</name>
<dbReference type="EMBL" id="JARKIK010000028">
    <property type="protein sequence ID" value="KAK8742443.1"/>
    <property type="molecule type" value="Genomic_DNA"/>
</dbReference>
<evidence type="ECO:0000313" key="1">
    <source>
        <dbReference type="EMBL" id="KAK8742443.1"/>
    </source>
</evidence>
<comment type="caution">
    <text evidence="1">The sequence shown here is derived from an EMBL/GenBank/DDBJ whole genome shotgun (WGS) entry which is preliminary data.</text>
</comment>
<dbReference type="AlphaFoldDB" id="A0AAW0XR56"/>
<feature type="non-terminal residue" evidence="1">
    <location>
        <position position="109"/>
    </location>
</feature>
<feature type="non-terminal residue" evidence="1">
    <location>
        <position position="1"/>
    </location>
</feature>
<evidence type="ECO:0000313" key="2">
    <source>
        <dbReference type="Proteomes" id="UP001445076"/>
    </source>
</evidence>
<reference evidence="1 2" key="1">
    <citation type="journal article" date="2024" name="BMC Genomics">
        <title>Genome assembly of redclaw crayfish (Cherax quadricarinatus) provides insights into its immune adaptation and hypoxia tolerance.</title>
        <authorList>
            <person name="Liu Z."/>
            <person name="Zheng J."/>
            <person name="Li H."/>
            <person name="Fang K."/>
            <person name="Wang S."/>
            <person name="He J."/>
            <person name="Zhou D."/>
            <person name="Weng S."/>
            <person name="Chi M."/>
            <person name="Gu Z."/>
            <person name="He J."/>
            <person name="Li F."/>
            <person name="Wang M."/>
        </authorList>
    </citation>
    <scope>NUCLEOTIDE SEQUENCE [LARGE SCALE GENOMIC DNA]</scope>
    <source>
        <strain evidence="1">ZL_2023a</strain>
    </source>
</reference>